<name>A0ABT1SPN4_9FIRM</name>
<feature type="compositionally biased region" description="Acidic residues" evidence="1">
    <location>
        <begin position="106"/>
        <end position="115"/>
    </location>
</feature>
<evidence type="ECO:0008006" key="4">
    <source>
        <dbReference type="Google" id="ProtNLM"/>
    </source>
</evidence>
<evidence type="ECO:0000256" key="1">
    <source>
        <dbReference type="SAM" id="MobiDB-lite"/>
    </source>
</evidence>
<protein>
    <recommendedName>
        <fullName evidence="4">DUF2953 domain-containing protein</fullName>
    </recommendedName>
</protein>
<proteinExistence type="predicted"/>
<evidence type="ECO:0000313" key="2">
    <source>
        <dbReference type="EMBL" id="MCQ5341818.1"/>
    </source>
</evidence>
<gene>
    <name evidence="2" type="ORF">NE675_02035</name>
</gene>
<keyword evidence="3" id="KW-1185">Reference proteome</keyword>
<reference evidence="2 3" key="1">
    <citation type="submission" date="2022-06" db="EMBL/GenBank/DDBJ databases">
        <title>Isolation of gut microbiota from human fecal samples.</title>
        <authorList>
            <person name="Pamer E.G."/>
            <person name="Barat B."/>
            <person name="Waligurski E."/>
            <person name="Medina S."/>
            <person name="Paddock L."/>
            <person name="Mostad J."/>
        </authorList>
    </citation>
    <scope>NUCLEOTIDE SEQUENCE [LARGE SCALE GENOMIC DNA]</scope>
    <source>
        <strain evidence="2 3">DFI.1.1</strain>
    </source>
</reference>
<organism evidence="2 3">
    <name type="scientific">Megasphaera massiliensis</name>
    <dbReference type="NCBI Taxonomy" id="1232428"/>
    <lineage>
        <taxon>Bacteria</taxon>
        <taxon>Bacillati</taxon>
        <taxon>Bacillota</taxon>
        <taxon>Negativicutes</taxon>
        <taxon>Veillonellales</taxon>
        <taxon>Veillonellaceae</taxon>
        <taxon>Megasphaera</taxon>
    </lineage>
</organism>
<evidence type="ECO:0000313" key="3">
    <source>
        <dbReference type="Proteomes" id="UP001206692"/>
    </source>
</evidence>
<feature type="region of interest" description="Disordered" evidence="1">
    <location>
        <begin position="106"/>
        <end position="140"/>
    </location>
</feature>
<feature type="compositionally biased region" description="Basic and acidic residues" evidence="1">
    <location>
        <begin position="117"/>
        <end position="140"/>
    </location>
</feature>
<dbReference type="Proteomes" id="UP001206692">
    <property type="component" value="Unassembled WGS sequence"/>
</dbReference>
<accession>A0ABT1SPN4</accession>
<dbReference type="RefSeq" id="WP_062411784.1">
    <property type="nucleotide sequence ID" value="NZ_JAJCIO010000002.1"/>
</dbReference>
<dbReference type="EMBL" id="JANGEW010000002">
    <property type="protein sequence ID" value="MCQ5341818.1"/>
    <property type="molecule type" value="Genomic_DNA"/>
</dbReference>
<comment type="caution">
    <text evidence="2">The sequence shown here is derived from an EMBL/GenBank/DDBJ whole genome shotgun (WGS) entry which is preliminary data.</text>
</comment>
<sequence>MTLIAIAVILFSTILLILCLPVTYEVTLHIGKPYHFAFCVGWGRKLIQKSWSYTVGEEAKGELSVFWKKDDADGKNTVAESREEALQILEEESQQTTYEDLPSIEEAEKEADQESPPDTKEETKEKEETDTAPTAEKKKGSPSEWIPLIVNTDFLTALFTWLSRLIGHGQIRSLSFDGTLGLPAPHKTGILAGALYACCPGNLENLQFNFLEEQYDCTAHASGRLYPAMLLLFTLMFALSRPVRHILIHWFAVNKETRYG</sequence>